<gene>
    <name evidence="2" type="ORF">Rsw2DRAFT_2316</name>
</gene>
<dbReference type="EMBL" id="ACYY01000015">
    <property type="protein sequence ID" value="EEW24714.1"/>
    <property type="molecule type" value="Genomic_DNA"/>
</dbReference>
<evidence type="ECO:0000256" key="1">
    <source>
        <dbReference type="SAM" id="SignalP"/>
    </source>
</evidence>
<protein>
    <recommendedName>
        <fullName evidence="4">Secreted protein</fullName>
    </recommendedName>
</protein>
<evidence type="ECO:0000313" key="3">
    <source>
        <dbReference type="Proteomes" id="UP000010121"/>
    </source>
</evidence>
<keyword evidence="3" id="KW-1185">Reference proteome</keyword>
<feature type="signal peptide" evidence="1">
    <location>
        <begin position="1"/>
        <end position="21"/>
    </location>
</feature>
<keyword evidence="1" id="KW-0732">Signal</keyword>
<reference evidence="2 3" key="1">
    <citation type="submission" date="2009-08" db="EMBL/GenBank/DDBJ databases">
        <title>The draft genome of Rhodobacter sp. SW2.</title>
        <authorList>
            <consortium name="US DOE Joint Genome Institute (JGI-PGF)"/>
            <person name="Lucas S."/>
            <person name="Copeland A."/>
            <person name="Lapidus A."/>
            <person name="Glavina del Rio T."/>
            <person name="Tice H."/>
            <person name="Bruce D."/>
            <person name="Goodwin L."/>
            <person name="Pitluck S."/>
            <person name="Larimer F."/>
            <person name="Land M.L."/>
            <person name="Hauser L."/>
            <person name="Emerson D."/>
        </authorList>
    </citation>
    <scope>NUCLEOTIDE SEQUENCE [LARGE SCALE GENOMIC DNA]</scope>
    <source>
        <strain evidence="2 3">SW2</strain>
    </source>
</reference>
<accession>C8S2N8</accession>
<feature type="chain" id="PRO_5002991455" description="Secreted protein" evidence="1">
    <location>
        <begin position="22"/>
        <end position="99"/>
    </location>
</feature>
<dbReference type="Proteomes" id="UP000010121">
    <property type="component" value="Unassembled WGS sequence"/>
</dbReference>
<evidence type="ECO:0008006" key="4">
    <source>
        <dbReference type="Google" id="ProtNLM"/>
    </source>
</evidence>
<name>C8S2N8_9RHOB</name>
<dbReference type="RefSeq" id="WP_008031151.1">
    <property type="nucleotide sequence ID" value="NZ_ACYY01000015.1"/>
</dbReference>
<dbReference type="AlphaFoldDB" id="C8S2N8"/>
<organism evidence="2 3">
    <name type="scientific">Rhodobacter ferrooxidans</name>
    <dbReference type="NCBI Taxonomy" id="371731"/>
    <lineage>
        <taxon>Bacteria</taxon>
        <taxon>Pseudomonadati</taxon>
        <taxon>Pseudomonadota</taxon>
        <taxon>Alphaproteobacteria</taxon>
        <taxon>Rhodobacterales</taxon>
        <taxon>Rhodobacter group</taxon>
        <taxon>Rhodobacter</taxon>
    </lineage>
</organism>
<proteinExistence type="predicted"/>
<comment type="caution">
    <text evidence="2">The sequence shown here is derived from an EMBL/GenBank/DDBJ whole genome shotgun (WGS) entry which is preliminary data.</text>
</comment>
<evidence type="ECO:0000313" key="2">
    <source>
        <dbReference type="EMBL" id="EEW24714.1"/>
    </source>
</evidence>
<sequence length="99" mass="9724">MLRIVFLAVALALCGAAPILADTDGADGLALEQTMPEGGDLTQTNASATPHSAQQCLGNGGRPIVAAEGSGNCAGGIFCATATVGKRLKLTCIVPAAAD</sequence>